<dbReference type="Gene3D" id="3.30.450.20">
    <property type="entry name" value="PAS domain"/>
    <property type="match status" value="1"/>
</dbReference>
<sequence>MLSSILFLFLFNNIIIIHSGKIRRQRRQCIDGWSIPYLGHFPSEITGKSLFTFIHSEDVSIIEYAHQQLHANNGRLVSTPNLRLVSYSGTVIPVSSEWSAFVNPWTKSIEMIVGRHCINHDASTANALSTLSPSIPSTSPSAIIQPEKFRELDSSIHSFISRPIIISEEVVSSTMNVSDNMIIIKQEPREEPMPQHPPQHQPPQQQQNLRSYIDNVVENLVISQEEKQQVQEEIKTLQEGTPILSYNQINCLENVHRLLKSQKVYLEFDAKDGMKENSNECGSKETVVKSTNISLTRELLQQHNRKWEAECKDTWKKRLNMKRIATGNAADEKPPTKTPRIRSEPQAYSISTTPLPPTSRVISTSTFPSTPSATFTPSNNNFLPPLPYPPPTPLDQQAWTDYVKLVQLHLQNMATIDQQQQNNKRIASLQQFHHHQQQQQQQQQRVNQERQLAALAMTFQQVQIPSHPHHQQHHHHHQQISQLHHHQQPSAASSPFNALPSLN</sequence>
<evidence type="ECO:0000256" key="3">
    <source>
        <dbReference type="SAM" id="Coils"/>
    </source>
</evidence>
<dbReference type="PANTHER" id="PTHR11269:SF16">
    <property type="entry name" value="PERIOD CIRCADIAN PROTEIN"/>
    <property type="match status" value="1"/>
</dbReference>
<dbReference type="AlphaFoldDB" id="A0A914Z5F2"/>
<dbReference type="InterPro" id="IPR000014">
    <property type="entry name" value="PAS"/>
</dbReference>
<dbReference type="Proteomes" id="UP000887577">
    <property type="component" value="Unplaced"/>
</dbReference>
<name>A0A914Z5F2_9BILA</name>
<evidence type="ECO:0000256" key="4">
    <source>
        <dbReference type="SAM" id="MobiDB-lite"/>
    </source>
</evidence>
<dbReference type="PANTHER" id="PTHR11269">
    <property type="entry name" value="PERIOD CIRCADIAN PROTEIN"/>
    <property type="match status" value="1"/>
</dbReference>
<dbReference type="InterPro" id="IPR050760">
    <property type="entry name" value="Period_circadian_regulator"/>
</dbReference>
<dbReference type="CDD" id="cd00130">
    <property type="entry name" value="PAS"/>
    <property type="match status" value="1"/>
</dbReference>
<protein>
    <submittedName>
        <fullName evidence="7">Uncharacterized protein</fullName>
    </submittedName>
</protein>
<proteinExistence type="predicted"/>
<keyword evidence="3" id="KW-0175">Coiled coil</keyword>
<feature type="compositionally biased region" description="Basic residues" evidence="4">
    <location>
        <begin position="467"/>
        <end position="487"/>
    </location>
</feature>
<evidence type="ECO:0000313" key="6">
    <source>
        <dbReference type="Proteomes" id="UP000887577"/>
    </source>
</evidence>
<dbReference type="GO" id="GO:0001222">
    <property type="term" value="F:transcription corepressor binding"/>
    <property type="evidence" value="ECO:0007669"/>
    <property type="project" value="TreeGrafter"/>
</dbReference>
<accession>A0A914Z5F2</accession>
<dbReference type="Pfam" id="PF14598">
    <property type="entry name" value="PAS_11"/>
    <property type="match status" value="1"/>
</dbReference>
<feature type="coiled-coil region" evidence="3">
    <location>
        <begin position="213"/>
        <end position="240"/>
    </location>
</feature>
<keyword evidence="6" id="KW-1185">Reference proteome</keyword>
<dbReference type="GO" id="GO:0032922">
    <property type="term" value="P:circadian regulation of gene expression"/>
    <property type="evidence" value="ECO:0007669"/>
    <property type="project" value="TreeGrafter"/>
</dbReference>
<feature type="compositionally biased region" description="Low complexity" evidence="4">
    <location>
        <begin position="363"/>
        <end position="383"/>
    </location>
</feature>
<dbReference type="GO" id="GO:0000976">
    <property type="term" value="F:transcription cis-regulatory region binding"/>
    <property type="evidence" value="ECO:0007669"/>
    <property type="project" value="TreeGrafter"/>
</dbReference>
<feature type="region of interest" description="Disordered" evidence="4">
    <location>
        <begin position="323"/>
        <end position="389"/>
    </location>
</feature>
<feature type="signal peptide" evidence="5">
    <location>
        <begin position="1"/>
        <end position="19"/>
    </location>
</feature>
<dbReference type="GO" id="GO:0005737">
    <property type="term" value="C:cytoplasm"/>
    <property type="evidence" value="ECO:0007669"/>
    <property type="project" value="TreeGrafter"/>
</dbReference>
<dbReference type="GO" id="GO:0005634">
    <property type="term" value="C:nucleus"/>
    <property type="evidence" value="ECO:0007669"/>
    <property type="project" value="UniProtKB-SubCell"/>
</dbReference>
<dbReference type="GO" id="GO:0043153">
    <property type="term" value="P:entrainment of circadian clock by photoperiod"/>
    <property type="evidence" value="ECO:0007669"/>
    <property type="project" value="TreeGrafter"/>
</dbReference>
<keyword evidence="2" id="KW-0539">Nucleus</keyword>
<feature type="chain" id="PRO_5037483069" evidence="5">
    <location>
        <begin position="20"/>
        <end position="503"/>
    </location>
</feature>
<feature type="region of interest" description="Disordered" evidence="4">
    <location>
        <begin position="465"/>
        <end position="503"/>
    </location>
</feature>
<dbReference type="GO" id="GO:0000122">
    <property type="term" value="P:negative regulation of transcription by RNA polymerase II"/>
    <property type="evidence" value="ECO:0007669"/>
    <property type="project" value="TreeGrafter"/>
</dbReference>
<evidence type="ECO:0000256" key="5">
    <source>
        <dbReference type="SAM" id="SignalP"/>
    </source>
</evidence>
<dbReference type="InterPro" id="IPR035965">
    <property type="entry name" value="PAS-like_dom_sf"/>
</dbReference>
<comment type="subcellular location">
    <subcellularLocation>
        <location evidence="1">Nucleus</location>
    </subcellularLocation>
</comment>
<evidence type="ECO:0000313" key="7">
    <source>
        <dbReference type="WBParaSite" id="PSU_v2.g5479.t1"/>
    </source>
</evidence>
<evidence type="ECO:0000256" key="1">
    <source>
        <dbReference type="ARBA" id="ARBA00004123"/>
    </source>
</evidence>
<dbReference type="WBParaSite" id="PSU_v2.g5479.t1">
    <property type="protein sequence ID" value="PSU_v2.g5479.t1"/>
    <property type="gene ID" value="PSU_v2.g5479"/>
</dbReference>
<reference evidence="7" key="1">
    <citation type="submission" date="2022-11" db="UniProtKB">
        <authorList>
            <consortium name="WormBaseParasite"/>
        </authorList>
    </citation>
    <scope>IDENTIFICATION</scope>
</reference>
<evidence type="ECO:0000256" key="2">
    <source>
        <dbReference type="ARBA" id="ARBA00023242"/>
    </source>
</evidence>
<feature type="compositionally biased region" description="Polar residues" evidence="4">
    <location>
        <begin position="491"/>
        <end position="503"/>
    </location>
</feature>
<organism evidence="6 7">
    <name type="scientific">Panagrolaimus superbus</name>
    <dbReference type="NCBI Taxonomy" id="310955"/>
    <lineage>
        <taxon>Eukaryota</taxon>
        <taxon>Metazoa</taxon>
        <taxon>Ecdysozoa</taxon>
        <taxon>Nematoda</taxon>
        <taxon>Chromadorea</taxon>
        <taxon>Rhabditida</taxon>
        <taxon>Tylenchina</taxon>
        <taxon>Panagrolaimomorpha</taxon>
        <taxon>Panagrolaimoidea</taxon>
        <taxon>Panagrolaimidae</taxon>
        <taxon>Panagrolaimus</taxon>
    </lineage>
</organism>
<keyword evidence="5" id="KW-0732">Signal</keyword>
<dbReference type="SUPFAM" id="SSF55785">
    <property type="entry name" value="PYP-like sensor domain (PAS domain)"/>
    <property type="match status" value="1"/>
</dbReference>